<dbReference type="Proteomes" id="UP000030645">
    <property type="component" value="Unassembled WGS sequence"/>
</dbReference>
<evidence type="ECO:0000313" key="4">
    <source>
        <dbReference type="Proteomes" id="UP000030645"/>
    </source>
</evidence>
<sequence>MARALYDDRTLSSQKRGQGFCEDYGPTAPPPPMNSRTDHPTRHRAPPPPPFCSFENWFSILATIMIIITARSVTAVIALICRASKIIHCAFGNRDSSMLLWSLSPKRMLESLLVDNLEFFSFANYCHELFCVTEALLFSSASQFLVIMVIFLPFSALRTRAVSEKRDRLRARFVR</sequence>
<feature type="transmembrane region" description="Helical" evidence="2">
    <location>
        <begin position="57"/>
        <end position="81"/>
    </location>
</feature>
<evidence type="ECO:0000313" key="3">
    <source>
        <dbReference type="EMBL" id="EXB32332.1"/>
    </source>
</evidence>
<evidence type="ECO:0000256" key="2">
    <source>
        <dbReference type="SAM" id="Phobius"/>
    </source>
</evidence>
<reference evidence="4" key="1">
    <citation type="submission" date="2013-01" db="EMBL/GenBank/DDBJ databases">
        <title>Draft Genome Sequence of a Mulberry Tree, Morus notabilis C.K. Schneid.</title>
        <authorList>
            <person name="He N."/>
            <person name="Zhao S."/>
        </authorList>
    </citation>
    <scope>NUCLEOTIDE SEQUENCE</scope>
</reference>
<gene>
    <name evidence="3" type="ORF">L484_005538</name>
</gene>
<organism evidence="3 4">
    <name type="scientific">Morus notabilis</name>
    <dbReference type="NCBI Taxonomy" id="981085"/>
    <lineage>
        <taxon>Eukaryota</taxon>
        <taxon>Viridiplantae</taxon>
        <taxon>Streptophyta</taxon>
        <taxon>Embryophyta</taxon>
        <taxon>Tracheophyta</taxon>
        <taxon>Spermatophyta</taxon>
        <taxon>Magnoliopsida</taxon>
        <taxon>eudicotyledons</taxon>
        <taxon>Gunneridae</taxon>
        <taxon>Pentapetalae</taxon>
        <taxon>rosids</taxon>
        <taxon>fabids</taxon>
        <taxon>Rosales</taxon>
        <taxon>Moraceae</taxon>
        <taxon>Moreae</taxon>
        <taxon>Morus</taxon>
    </lineage>
</organism>
<keyword evidence="2" id="KW-0472">Membrane</keyword>
<protein>
    <submittedName>
        <fullName evidence="3">Uncharacterized protein</fullName>
    </submittedName>
</protein>
<accession>W9QF27</accession>
<keyword evidence="2" id="KW-1133">Transmembrane helix</keyword>
<feature type="compositionally biased region" description="Basic and acidic residues" evidence="1">
    <location>
        <begin position="1"/>
        <end position="10"/>
    </location>
</feature>
<keyword evidence="2" id="KW-0812">Transmembrane</keyword>
<keyword evidence="4" id="KW-1185">Reference proteome</keyword>
<proteinExistence type="predicted"/>
<feature type="region of interest" description="Disordered" evidence="1">
    <location>
        <begin position="1"/>
        <end position="45"/>
    </location>
</feature>
<name>W9QF27_9ROSA</name>
<dbReference type="AlphaFoldDB" id="W9QF27"/>
<evidence type="ECO:0000256" key="1">
    <source>
        <dbReference type="SAM" id="MobiDB-lite"/>
    </source>
</evidence>
<feature type="transmembrane region" description="Helical" evidence="2">
    <location>
        <begin position="136"/>
        <end position="157"/>
    </location>
</feature>
<dbReference type="EMBL" id="KE343523">
    <property type="protein sequence ID" value="EXB32332.1"/>
    <property type="molecule type" value="Genomic_DNA"/>
</dbReference>